<dbReference type="CDD" id="cd02523">
    <property type="entry name" value="PC_cytidylyltransferase"/>
    <property type="match status" value="1"/>
</dbReference>
<dbReference type="Proteomes" id="UP000022433">
    <property type="component" value="Unassembled WGS sequence"/>
</dbReference>
<dbReference type="CDD" id="cd00609">
    <property type="entry name" value="AAT_like"/>
    <property type="match status" value="1"/>
</dbReference>
<comment type="caution">
    <text evidence="6">The sequence shown here is derived from an EMBL/GenBank/DDBJ whole genome shotgun (WGS) entry which is preliminary data.</text>
</comment>
<dbReference type="Gene3D" id="3.90.1150.10">
    <property type="entry name" value="Aspartate Aminotransferase, domain 1"/>
    <property type="match status" value="1"/>
</dbReference>
<dbReference type="PANTHER" id="PTHR42885:SF1">
    <property type="entry name" value="THREONINE-PHOSPHATE DECARBOXYLASE"/>
    <property type="match status" value="1"/>
</dbReference>
<feature type="domain" description="MobA-like NTP transferase" evidence="5">
    <location>
        <begin position="3"/>
        <end position="121"/>
    </location>
</feature>
<evidence type="ECO:0000259" key="4">
    <source>
        <dbReference type="Pfam" id="PF00155"/>
    </source>
</evidence>
<organism evidence="6 7">
    <name type="scientific">Bacteroides fragilis str. 1007-1-F #10</name>
    <dbReference type="NCBI Taxonomy" id="1339295"/>
    <lineage>
        <taxon>Bacteria</taxon>
        <taxon>Pseudomonadati</taxon>
        <taxon>Bacteroidota</taxon>
        <taxon>Bacteroidia</taxon>
        <taxon>Bacteroidales</taxon>
        <taxon>Bacteroidaceae</taxon>
        <taxon>Bacteroides</taxon>
    </lineage>
</organism>
<dbReference type="GO" id="GO:0030170">
    <property type="term" value="F:pyridoxal phosphate binding"/>
    <property type="evidence" value="ECO:0007669"/>
    <property type="project" value="InterPro"/>
</dbReference>
<dbReference type="RefSeq" id="WP_005809395.1">
    <property type="nucleotide sequence ID" value="NZ_JGEA01000019.1"/>
</dbReference>
<dbReference type="InterPro" id="IPR004838">
    <property type="entry name" value="NHTrfase_class1_PyrdxlP-BS"/>
</dbReference>
<evidence type="ECO:0000313" key="6">
    <source>
        <dbReference type="EMBL" id="EYA15187.1"/>
    </source>
</evidence>
<dbReference type="SUPFAM" id="SSF53448">
    <property type="entry name" value="Nucleotide-diphospho-sugar transferases"/>
    <property type="match status" value="1"/>
</dbReference>
<keyword evidence="3" id="KW-0032">Aminotransferase</keyword>
<evidence type="ECO:0000259" key="5">
    <source>
        <dbReference type="Pfam" id="PF12804"/>
    </source>
</evidence>
<evidence type="ECO:0000256" key="1">
    <source>
        <dbReference type="ARBA" id="ARBA00001933"/>
    </source>
</evidence>
<comment type="cofactor">
    <cofactor evidence="1 3">
        <name>pyridoxal 5'-phosphate</name>
        <dbReference type="ChEBI" id="CHEBI:597326"/>
    </cofactor>
</comment>
<feature type="domain" description="Aminotransferase class I/classII large" evidence="4">
    <location>
        <begin position="308"/>
        <end position="596"/>
    </location>
</feature>
<evidence type="ECO:0000313" key="7">
    <source>
        <dbReference type="Proteomes" id="UP000022433"/>
    </source>
</evidence>
<dbReference type="InterPro" id="IPR015422">
    <property type="entry name" value="PyrdxlP-dep_Trfase_small"/>
</dbReference>
<dbReference type="GO" id="GO:0016779">
    <property type="term" value="F:nucleotidyltransferase activity"/>
    <property type="evidence" value="ECO:0007669"/>
    <property type="project" value="UniProtKB-ARBA"/>
</dbReference>
<name>A0AAN4SK87_BACFG</name>
<sequence length="602" mass="69244">MQAIILAAGMGKRLGDLTKDNTKCMVKVNGVPLIDRLLTQLSRFSLVKVIIVIGYEGKKLRDYIGQEYKGLAIEYIENSIYNTTNNIYSLSLAKQQLQEDDTLLIESDLIFEDSLFDMILNSPDPNVALVDKYETWMDGTMVHLDEENNIVNFVPKKTFKYSDVSSYYKTVNVYKFSKEFSRSKYVPFLEAYSIAWGNNEYYEQVLRVITLLDNTDLKALPLTGEKWYEIDDVQDLDIAETLFADSSGKLSLYQKRFGGYWRFPGLLDFCYLVNPYFPSRKMREEMKANFDTLLTEYPSGMGVNSLLASKYFGVKKEYICVGNGAAELIKSLMSYLDGNLGVIYPTFEEYPNRRESRTIISYIPDNTDFSYTVEDIQLYFEHKDISSLLLVNPDNPSGNFISKTDLLELAFWAKRRNIHLIVDESFVDFAMDGLNSSLLYNELLESYPNLIVMKSISKSYGVPGLRLGVLATSDIELISWMKTNVAIWNINSFAEFYMQIFGKYESDYKMACEKFVAERSRFFKSLQRISFLRVIPSQANYFLCEVTNKYTSSELTRILLCENDILIKDCSTKKAFNGRSYVRIAVRGKEENDKLVGILLNL</sequence>
<dbReference type="PROSITE" id="PS00105">
    <property type="entry name" value="AA_TRANSFER_CLASS_1"/>
    <property type="match status" value="1"/>
</dbReference>
<accession>A0AAN4SK87</accession>
<dbReference type="EMBL" id="JGEA01000019">
    <property type="protein sequence ID" value="EYA15187.1"/>
    <property type="molecule type" value="Genomic_DNA"/>
</dbReference>
<dbReference type="Gene3D" id="3.90.550.10">
    <property type="entry name" value="Spore Coat Polysaccharide Biosynthesis Protein SpsA, Chain A"/>
    <property type="match status" value="1"/>
</dbReference>
<dbReference type="InterPro" id="IPR004839">
    <property type="entry name" value="Aminotransferase_I/II_large"/>
</dbReference>
<dbReference type="GO" id="GO:0008483">
    <property type="term" value="F:transaminase activity"/>
    <property type="evidence" value="ECO:0007669"/>
    <property type="project" value="UniProtKB-KW"/>
</dbReference>
<dbReference type="InterPro" id="IPR015424">
    <property type="entry name" value="PyrdxlP-dep_Trfase"/>
</dbReference>
<dbReference type="InterPro" id="IPR025877">
    <property type="entry name" value="MobA-like_NTP_Trfase"/>
</dbReference>
<keyword evidence="2" id="KW-0663">Pyridoxal phosphate</keyword>
<dbReference type="InterPro" id="IPR015421">
    <property type="entry name" value="PyrdxlP-dep_Trfase_major"/>
</dbReference>
<evidence type="ECO:0000256" key="3">
    <source>
        <dbReference type="RuleBase" id="RU000481"/>
    </source>
</evidence>
<dbReference type="Pfam" id="PF00155">
    <property type="entry name" value="Aminotran_1_2"/>
    <property type="match status" value="1"/>
</dbReference>
<keyword evidence="3 6" id="KW-0808">Transferase</keyword>
<proteinExistence type="inferred from homology"/>
<dbReference type="AlphaFoldDB" id="A0AAN4SK87"/>
<reference evidence="6 7" key="1">
    <citation type="submission" date="2014-02" db="EMBL/GenBank/DDBJ databases">
        <authorList>
            <person name="Sears C."/>
            <person name="Carroll K."/>
            <person name="Sack B.R."/>
            <person name="Qadri F."/>
            <person name="Myers L.L."/>
            <person name="Chung G.-T."/>
            <person name="Escheverria P."/>
            <person name="Fraser C.M."/>
            <person name="Sadzewicz L."/>
            <person name="Shefchek K.A."/>
            <person name="Tallon L."/>
            <person name="Das S.P."/>
            <person name="Daugherty S."/>
            <person name="Mongodin E.F."/>
        </authorList>
    </citation>
    <scope>NUCLEOTIDE SEQUENCE [LARGE SCALE GENOMIC DNA]</scope>
    <source>
        <strain evidence="6 7">1007-1-F #10</strain>
    </source>
</reference>
<dbReference type="Pfam" id="PF12804">
    <property type="entry name" value="NTP_transf_3"/>
    <property type="match status" value="1"/>
</dbReference>
<dbReference type="SUPFAM" id="SSF53383">
    <property type="entry name" value="PLP-dependent transferases"/>
    <property type="match status" value="1"/>
</dbReference>
<dbReference type="Gene3D" id="3.40.640.10">
    <property type="entry name" value="Type I PLP-dependent aspartate aminotransferase-like (Major domain)"/>
    <property type="match status" value="1"/>
</dbReference>
<comment type="similarity">
    <text evidence="3">Belongs to the class-I pyridoxal-phosphate-dependent aminotransferase family.</text>
</comment>
<gene>
    <name evidence="6" type="ORF">M104_1682</name>
</gene>
<evidence type="ECO:0000256" key="2">
    <source>
        <dbReference type="ARBA" id="ARBA00022898"/>
    </source>
</evidence>
<dbReference type="PANTHER" id="PTHR42885">
    <property type="entry name" value="HISTIDINOL-PHOSPHATE AMINOTRANSFERASE-RELATED"/>
    <property type="match status" value="1"/>
</dbReference>
<dbReference type="InterPro" id="IPR029044">
    <property type="entry name" value="Nucleotide-diphossugar_trans"/>
</dbReference>
<dbReference type="EC" id="2.6.1.-" evidence="3"/>
<protein>
    <recommendedName>
        <fullName evidence="3">Aminotransferase</fullName>
        <ecNumber evidence="3">2.6.1.-</ecNumber>
    </recommendedName>
</protein>